<organism evidence="2 3">
    <name type="scientific">Methylobacterium jeotgali</name>
    <dbReference type="NCBI Taxonomy" id="381630"/>
    <lineage>
        <taxon>Bacteria</taxon>
        <taxon>Pseudomonadati</taxon>
        <taxon>Pseudomonadota</taxon>
        <taxon>Alphaproteobacteria</taxon>
        <taxon>Hyphomicrobiales</taxon>
        <taxon>Methylobacteriaceae</taxon>
        <taxon>Methylobacterium</taxon>
    </lineage>
</organism>
<dbReference type="EMBL" id="BPQR01000040">
    <property type="protein sequence ID" value="GJE07081.1"/>
    <property type="molecule type" value="Genomic_DNA"/>
</dbReference>
<dbReference type="Proteomes" id="UP001055102">
    <property type="component" value="Unassembled WGS sequence"/>
</dbReference>
<keyword evidence="3" id="KW-1185">Reference proteome</keyword>
<comment type="caution">
    <text evidence="2">The sequence shown here is derived from an EMBL/GenBank/DDBJ whole genome shotgun (WGS) entry which is preliminary data.</text>
</comment>
<proteinExistence type="predicted"/>
<name>A0ABQ4SXX9_9HYPH</name>
<feature type="region of interest" description="Disordered" evidence="1">
    <location>
        <begin position="97"/>
        <end position="116"/>
    </location>
</feature>
<accession>A0ABQ4SXX9</accession>
<sequence length="116" mass="13261">MPPRPAQFFLVRVHLLRPLKGFFPKGAIRSDRGTFLLQDWKPTPDNAAFAIDELGSDEVARREREKFRNYRFARSGADGRKRDWQATWRNWVMKAADHGTGHRNGPSAQLALAQSA</sequence>
<evidence type="ECO:0000313" key="3">
    <source>
        <dbReference type="Proteomes" id="UP001055102"/>
    </source>
</evidence>
<evidence type="ECO:0000313" key="2">
    <source>
        <dbReference type="EMBL" id="GJE07081.1"/>
    </source>
</evidence>
<reference evidence="2" key="2">
    <citation type="submission" date="2021-08" db="EMBL/GenBank/DDBJ databases">
        <authorList>
            <person name="Tani A."/>
            <person name="Ola A."/>
            <person name="Ogura Y."/>
            <person name="Katsura K."/>
            <person name="Hayashi T."/>
        </authorList>
    </citation>
    <scope>NUCLEOTIDE SEQUENCE</scope>
    <source>
        <strain evidence="2">LMG 23639</strain>
    </source>
</reference>
<reference evidence="2" key="1">
    <citation type="journal article" date="2021" name="Front. Microbiol.">
        <title>Comprehensive Comparative Genomics and Phenotyping of Methylobacterium Species.</title>
        <authorList>
            <person name="Alessa O."/>
            <person name="Ogura Y."/>
            <person name="Fujitani Y."/>
            <person name="Takami H."/>
            <person name="Hayashi T."/>
            <person name="Sahin N."/>
            <person name="Tani A."/>
        </authorList>
    </citation>
    <scope>NUCLEOTIDE SEQUENCE</scope>
    <source>
        <strain evidence="2">LMG 23639</strain>
    </source>
</reference>
<gene>
    <name evidence="2" type="ORF">AOPFMNJM_2405</name>
</gene>
<evidence type="ECO:0000256" key="1">
    <source>
        <dbReference type="SAM" id="MobiDB-lite"/>
    </source>
</evidence>
<protein>
    <submittedName>
        <fullName evidence="2">Uncharacterized protein</fullName>
    </submittedName>
</protein>